<dbReference type="Proteomes" id="UP001530293">
    <property type="component" value="Unassembled WGS sequence"/>
</dbReference>
<evidence type="ECO:0000313" key="3">
    <source>
        <dbReference type="Proteomes" id="UP001530293"/>
    </source>
</evidence>
<dbReference type="AlphaFoldDB" id="A0ABD3M4C2"/>
<feature type="compositionally biased region" description="Acidic residues" evidence="1">
    <location>
        <begin position="244"/>
        <end position="260"/>
    </location>
</feature>
<feature type="compositionally biased region" description="Basic and acidic residues" evidence="1">
    <location>
        <begin position="191"/>
        <end position="202"/>
    </location>
</feature>
<accession>A0ABD3M4C2</accession>
<name>A0ABD3M4C2_9STRA</name>
<comment type="caution">
    <text evidence="2">The sequence shown here is derived from an EMBL/GenBank/DDBJ whole genome shotgun (WGS) entry which is preliminary data.</text>
</comment>
<organism evidence="2 3">
    <name type="scientific">Discostella pseudostelligera</name>
    <dbReference type="NCBI Taxonomy" id="259834"/>
    <lineage>
        <taxon>Eukaryota</taxon>
        <taxon>Sar</taxon>
        <taxon>Stramenopiles</taxon>
        <taxon>Ochrophyta</taxon>
        <taxon>Bacillariophyta</taxon>
        <taxon>Coscinodiscophyceae</taxon>
        <taxon>Thalassiosirophycidae</taxon>
        <taxon>Stephanodiscales</taxon>
        <taxon>Stephanodiscaceae</taxon>
        <taxon>Discostella</taxon>
    </lineage>
</organism>
<evidence type="ECO:0000313" key="2">
    <source>
        <dbReference type="EMBL" id="KAL3756891.1"/>
    </source>
</evidence>
<protein>
    <submittedName>
        <fullName evidence="2">Uncharacterized protein</fullName>
    </submittedName>
</protein>
<feature type="region of interest" description="Disordered" evidence="1">
    <location>
        <begin position="239"/>
        <end position="260"/>
    </location>
</feature>
<evidence type="ECO:0000256" key="1">
    <source>
        <dbReference type="SAM" id="MobiDB-lite"/>
    </source>
</evidence>
<dbReference type="EMBL" id="JALLBG020000287">
    <property type="protein sequence ID" value="KAL3756891.1"/>
    <property type="molecule type" value="Genomic_DNA"/>
</dbReference>
<keyword evidence="3" id="KW-1185">Reference proteome</keyword>
<reference evidence="2 3" key="1">
    <citation type="submission" date="2024-10" db="EMBL/GenBank/DDBJ databases">
        <title>Updated reference genomes for cyclostephanoid diatoms.</title>
        <authorList>
            <person name="Roberts W.R."/>
            <person name="Alverson A.J."/>
        </authorList>
    </citation>
    <scope>NUCLEOTIDE SEQUENCE [LARGE SCALE GENOMIC DNA]</scope>
    <source>
        <strain evidence="2 3">AJA232-27</strain>
    </source>
</reference>
<gene>
    <name evidence="2" type="ORF">ACHAWU_007732</name>
</gene>
<feature type="region of interest" description="Disordered" evidence="1">
    <location>
        <begin position="187"/>
        <end position="206"/>
    </location>
</feature>
<sequence>MAPRDMASLQTNLLQDASSLTRSLYRKCLRSIKLLAGANDRDEEDFAARESKQFDDDQISLMTPPVDRKNELQSRFQYYKTFARENFDGHFNLLGMHGFHIGNDGNMTHGLGHGMGVSGGYRYQGDNLLLVRTTSDMKNNGVQSNGDAVEYYMWREEQIDQFVYLIRSGEEKRQWILNDYGFEDVSNPSADDTKISGDDTKSRGWSQELESRLQTFETQSKSLVREMYKQKGWLHSSDYQMQHDDDDDDFFNDSDSDNGR</sequence>
<proteinExistence type="predicted"/>